<feature type="region of interest" description="Disordered" evidence="1">
    <location>
        <begin position="357"/>
        <end position="393"/>
    </location>
</feature>
<feature type="compositionally biased region" description="Polar residues" evidence="1">
    <location>
        <begin position="583"/>
        <end position="594"/>
    </location>
</feature>
<organism evidence="3 4">
    <name type="scientific">Papaver atlanticum</name>
    <dbReference type="NCBI Taxonomy" id="357466"/>
    <lineage>
        <taxon>Eukaryota</taxon>
        <taxon>Viridiplantae</taxon>
        <taxon>Streptophyta</taxon>
        <taxon>Embryophyta</taxon>
        <taxon>Tracheophyta</taxon>
        <taxon>Spermatophyta</taxon>
        <taxon>Magnoliopsida</taxon>
        <taxon>Ranunculales</taxon>
        <taxon>Papaveraceae</taxon>
        <taxon>Papaveroideae</taxon>
        <taxon>Papaver</taxon>
    </lineage>
</organism>
<dbReference type="EMBL" id="JAJJMB010004170">
    <property type="protein sequence ID" value="KAI3943727.1"/>
    <property type="molecule type" value="Genomic_DNA"/>
</dbReference>
<dbReference type="SUPFAM" id="SSF46774">
    <property type="entry name" value="ARID-like"/>
    <property type="match status" value="1"/>
</dbReference>
<dbReference type="AlphaFoldDB" id="A0AAD4T672"/>
<dbReference type="InterPro" id="IPR001606">
    <property type="entry name" value="ARID_dom"/>
</dbReference>
<protein>
    <recommendedName>
        <fullName evidence="2">ARID domain-containing protein</fullName>
    </recommendedName>
</protein>
<comment type="caution">
    <text evidence="3">The sequence shown here is derived from an EMBL/GenBank/DDBJ whole genome shotgun (WGS) entry which is preliminary data.</text>
</comment>
<feature type="compositionally biased region" description="Basic residues" evidence="1">
    <location>
        <begin position="357"/>
        <end position="366"/>
    </location>
</feature>
<dbReference type="PANTHER" id="PTHR46410:SF1">
    <property type="entry name" value="AT-RICH INTERACTIVE DOMAIN-CONTAINING PROTEIN 1"/>
    <property type="match status" value="1"/>
</dbReference>
<feature type="compositionally biased region" description="Acidic residues" evidence="1">
    <location>
        <begin position="573"/>
        <end position="582"/>
    </location>
</feature>
<proteinExistence type="predicted"/>
<dbReference type="SMART" id="SM01014">
    <property type="entry name" value="ARID"/>
    <property type="match status" value="1"/>
</dbReference>
<dbReference type="Gene3D" id="1.10.150.60">
    <property type="entry name" value="ARID DNA-binding domain"/>
    <property type="match status" value="1"/>
</dbReference>
<sequence length="691" mass="76583">MAEGGLILTNEFNEYFKIIHDLKRSGFLLDLDSVKEDSSSSSMKVISSYKSDDVENVRNDETSGIRCWFERNLSIYLKEMYEIEKVVRPLPVILGNGENVDLFRLFCVVRKHGGYGNVTEMKVWGAVGKESGLWDGIDSSVKLVYMKYLVVLEKWVSKVCGENGIDGVVDLGEWNEKLCSVLVGLEEFRGFVREERDDNKKGKVGSEIVVVKENGLEVVAVGDDGTSGSGSGGGGGGDKCDMDDDEDVVILDASVVEADLFSRKRKKEERFLEMLNWVMDIAKNPGGTSEEKLAEVSMNSDANEGLPLQGLALAARKVRLHGFVNGENSLSQKKQKVCPSIYDDQVKGRLRCSERLHSRKGRKTSHVHTSSESAITSRNGRVTNTGTESAVASNSENADLFDDRYHEKYVAIGTLHQAEIPEWVGDAYVGDPKWLGTQTWPLIDGNQNSIVETESIGKGREDSCGCQLPGSVHCVRFHIAEKRMKLKLEIGTLFYKWRFHSMGEDVALSWTREEETRVKAMVRLNPPSLEKCFWDEAVKNFQTKTWKNLVSYYFNVFLLRCRSFQNRVTPDNIDSDDDDSDIESASNGSENQNAGRLPGPVHVSNGSGLQEADRLPGSSYVRNGPGHQDAGRLPVSRCVSNSSGHQQVEGLPGTGYINNGSGHQEVERHPGSTSGAQSMLCVLNTEYIELD</sequence>
<dbReference type="PROSITE" id="PS51011">
    <property type="entry name" value="ARID"/>
    <property type="match status" value="1"/>
</dbReference>
<dbReference type="PANTHER" id="PTHR46410">
    <property type="entry name" value="AT-RICH INTERACTIVE DOMAIN-CONTAINING PROTEIN 2"/>
    <property type="match status" value="1"/>
</dbReference>
<name>A0AAD4T672_9MAGN</name>
<feature type="region of interest" description="Disordered" evidence="1">
    <location>
        <begin position="569"/>
        <end position="675"/>
    </location>
</feature>
<evidence type="ECO:0000313" key="3">
    <source>
        <dbReference type="EMBL" id="KAI3943727.1"/>
    </source>
</evidence>
<feature type="compositionally biased region" description="Polar residues" evidence="1">
    <location>
        <begin position="367"/>
        <end position="393"/>
    </location>
</feature>
<dbReference type="InterPro" id="IPR036431">
    <property type="entry name" value="ARID_dom_sf"/>
</dbReference>
<evidence type="ECO:0000256" key="1">
    <source>
        <dbReference type="SAM" id="MobiDB-lite"/>
    </source>
</evidence>
<accession>A0AAD4T672</accession>
<evidence type="ECO:0000259" key="2">
    <source>
        <dbReference type="PROSITE" id="PS51011"/>
    </source>
</evidence>
<dbReference type="CDD" id="cd16100">
    <property type="entry name" value="ARID"/>
    <property type="match status" value="1"/>
</dbReference>
<dbReference type="Proteomes" id="UP001202328">
    <property type="component" value="Unassembled WGS sequence"/>
</dbReference>
<dbReference type="GO" id="GO:0003677">
    <property type="term" value="F:DNA binding"/>
    <property type="evidence" value="ECO:0007669"/>
    <property type="project" value="InterPro"/>
</dbReference>
<dbReference type="Pfam" id="PF01388">
    <property type="entry name" value="ARID"/>
    <property type="match status" value="1"/>
</dbReference>
<feature type="domain" description="ARID" evidence="2">
    <location>
        <begin position="63"/>
        <end position="157"/>
    </location>
</feature>
<dbReference type="SMART" id="SM00501">
    <property type="entry name" value="BRIGHT"/>
    <property type="match status" value="1"/>
</dbReference>
<gene>
    <name evidence="3" type="ORF">MKW98_004232</name>
</gene>
<reference evidence="3" key="1">
    <citation type="submission" date="2022-04" db="EMBL/GenBank/DDBJ databases">
        <title>A functionally conserved STORR gene fusion in Papaver species that diverged 16.8 million years ago.</title>
        <authorList>
            <person name="Catania T."/>
        </authorList>
    </citation>
    <scope>NUCLEOTIDE SEQUENCE</scope>
    <source>
        <strain evidence="3">S-188037</strain>
    </source>
</reference>
<evidence type="ECO:0000313" key="4">
    <source>
        <dbReference type="Proteomes" id="UP001202328"/>
    </source>
</evidence>
<keyword evidence="4" id="KW-1185">Reference proteome</keyword>